<sequence>MKGKVALTLVCLLLVHCLVFNDALIASAEESNVDLAPEAKSAILMDMDTGTVIYEKDADLRLPPASITKIMTMLLVMEAIESGELNWSDKVRTSERAASMGGSQIFLEAGEEMTVEDLMKGIAIASGNDATVAIAEHIAGTEENFVRMMNEKAKQLGLENTHFANTNGLPADHHYTSARDIAIMSRALLKYEDITRLTSLYEDYLRQDTDRPFWLVNTNRLVKFYKGMDGLKTGYTSEAKYCLAATAKRGDMRMIAVVMGTPTPKVRNKNVVQMLDYAFNHYQTHPIYKKGDILDEVTVDKGAQTKMKLVAPYQISVLTRKGESVDQFTTSIQKPEFVSAPVKMGDVLGQVLIEKDGRIESEMDIVATEEMPRATFWQLLKRTSAALFSVTP</sequence>
<feature type="chain" id="PRO_5045173661" description="serine-type D-Ala-D-Ala carboxypeptidase" evidence="14">
    <location>
        <begin position="29"/>
        <end position="392"/>
    </location>
</feature>
<comment type="similarity">
    <text evidence="3 13">Belongs to the peptidase S11 family.</text>
</comment>
<evidence type="ECO:0000256" key="9">
    <source>
        <dbReference type="ARBA" id="ARBA00022960"/>
    </source>
</evidence>
<dbReference type="InterPro" id="IPR018044">
    <property type="entry name" value="Peptidase_S11"/>
</dbReference>
<dbReference type="InterPro" id="IPR015956">
    <property type="entry name" value="Peniciliin-bd_prot_C_sf"/>
</dbReference>
<comment type="caution">
    <text evidence="16">The sequence shown here is derived from an EMBL/GenBank/DDBJ whole genome shotgun (WGS) entry which is preliminary data.</text>
</comment>
<proteinExistence type="inferred from homology"/>
<dbReference type="PRINTS" id="PR00725">
    <property type="entry name" value="DADACBPTASE1"/>
</dbReference>
<evidence type="ECO:0000256" key="10">
    <source>
        <dbReference type="ARBA" id="ARBA00022984"/>
    </source>
</evidence>
<dbReference type="Gene3D" id="3.40.710.10">
    <property type="entry name" value="DD-peptidase/beta-lactamase superfamily"/>
    <property type="match status" value="1"/>
</dbReference>
<feature type="domain" description="Peptidase S11 D-Ala-D-Ala carboxypeptidase A C-terminal" evidence="15">
    <location>
        <begin position="282"/>
        <end position="373"/>
    </location>
</feature>
<evidence type="ECO:0000256" key="14">
    <source>
        <dbReference type="SAM" id="SignalP"/>
    </source>
</evidence>
<comment type="pathway">
    <text evidence="2">Cell wall biogenesis; peptidoglycan biosynthesis.</text>
</comment>
<dbReference type="Pfam" id="PF07943">
    <property type="entry name" value="PBP5_C"/>
    <property type="match status" value="1"/>
</dbReference>
<evidence type="ECO:0000313" key="17">
    <source>
        <dbReference type="Proteomes" id="UP001232445"/>
    </source>
</evidence>
<dbReference type="Proteomes" id="UP001232445">
    <property type="component" value="Unassembled WGS sequence"/>
</dbReference>
<reference evidence="16 17" key="1">
    <citation type="submission" date="2023-07" db="EMBL/GenBank/DDBJ databases">
        <title>Genomic Encyclopedia of Type Strains, Phase IV (KMG-IV): sequencing the most valuable type-strain genomes for metagenomic binning, comparative biology and taxonomic classification.</title>
        <authorList>
            <person name="Goeker M."/>
        </authorList>
    </citation>
    <scope>NUCLEOTIDE SEQUENCE [LARGE SCALE GENOMIC DNA]</scope>
    <source>
        <strain evidence="16 17">DSM 17740</strain>
    </source>
</reference>
<dbReference type="Gene3D" id="2.60.410.10">
    <property type="entry name" value="D-Ala-D-Ala carboxypeptidase, C-terminal domain"/>
    <property type="match status" value="1"/>
</dbReference>
<feature type="signal peptide" evidence="14">
    <location>
        <begin position="1"/>
        <end position="28"/>
    </location>
</feature>
<evidence type="ECO:0000256" key="11">
    <source>
        <dbReference type="ARBA" id="ARBA00023316"/>
    </source>
</evidence>
<keyword evidence="5 16" id="KW-0121">Carboxypeptidase</keyword>
<keyword evidence="8 16" id="KW-0378">Hydrolase</keyword>
<evidence type="ECO:0000256" key="4">
    <source>
        <dbReference type="ARBA" id="ARBA00012448"/>
    </source>
</evidence>
<comment type="catalytic activity">
    <reaction evidence="12">
        <text>Preferential cleavage: (Ac)2-L-Lys-D-Ala-|-D-Ala. Also transpeptidation of peptidyl-alanyl moieties that are N-acyl substituents of D-alanine.</text>
        <dbReference type="EC" id="3.4.16.4"/>
    </reaction>
</comment>
<dbReference type="Pfam" id="PF00768">
    <property type="entry name" value="Peptidase_S11"/>
    <property type="match status" value="1"/>
</dbReference>
<evidence type="ECO:0000256" key="13">
    <source>
        <dbReference type="RuleBase" id="RU004016"/>
    </source>
</evidence>
<dbReference type="SUPFAM" id="SSF69189">
    <property type="entry name" value="Penicillin-binding protein associated domain"/>
    <property type="match status" value="1"/>
</dbReference>
<comment type="function">
    <text evidence="1">Removes C-terminal D-alanyl residues from sugar-peptide cell wall precursors.</text>
</comment>
<evidence type="ECO:0000256" key="5">
    <source>
        <dbReference type="ARBA" id="ARBA00022645"/>
    </source>
</evidence>
<keyword evidence="17" id="KW-1185">Reference proteome</keyword>
<dbReference type="EMBL" id="JAUSUQ010000006">
    <property type="protein sequence ID" value="MDQ0339162.1"/>
    <property type="molecule type" value="Genomic_DNA"/>
</dbReference>
<evidence type="ECO:0000256" key="2">
    <source>
        <dbReference type="ARBA" id="ARBA00004752"/>
    </source>
</evidence>
<name>A0ABU0CSQ3_9BACI</name>
<protein>
    <recommendedName>
        <fullName evidence="4">serine-type D-Ala-D-Ala carboxypeptidase</fullName>
        <ecNumber evidence="4">3.4.16.4</ecNumber>
    </recommendedName>
</protein>
<evidence type="ECO:0000259" key="15">
    <source>
        <dbReference type="SMART" id="SM00936"/>
    </source>
</evidence>
<dbReference type="InterPro" id="IPR037167">
    <property type="entry name" value="Peptidase_S11_C_sf"/>
</dbReference>
<dbReference type="EC" id="3.4.16.4" evidence="4"/>
<evidence type="ECO:0000256" key="6">
    <source>
        <dbReference type="ARBA" id="ARBA00022670"/>
    </source>
</evidence>
<dbReference type="RefSeq" id="WP_307338718.1">
    <property type="nucleotide sequence ID" value="NZ_JAUSUQ010000006.1"/>
</dbReference>
<evidence type="ECO:0000313" key="16">
    <source>
        <dbReference type="EMBL" id="MDQ0339162.1"/>
    </source>
</evidence>
<dbReference type="InterPro" id="IPR012907">
    <property type="entry name" value="Peptidase_S11_C"/>
</dbReference>
<dbReference type="PANTHER" id="PTHR21581">
    <property type="entry name" value="D-ALANYL-D-ALANINE CARBOXYPEPTIDASE"/>
    <property type="match status" value="1"/>
</dbReference>
<organism evidence="16 17">
    <name type="scientific">Caldalkalibacillus uzonensis</name>
    <dbReference type="NCBI Taxonomy" id="353224"/>
    <lineage>
        <taxon>Bacteria</taxon>
        <taxon>Bacillati</taxon>
        <taxon>Bacillota</taxon>
        <taxon>Bacilli</taxon>
        <taxon>Bacillales</taxon>
        <taxon>Bacillaceae</taxon>
        <taxon>Caldalkalibacillus</taxon>
    </lineage>
</organism>
<evidence type="ECO:0000256" key="12">
    <source>
        <dbReference type="ARBA" id="ARBA00034000"/>
    </source>
</evidence>
<keyword evidence="7 14" id="KW-0732">Signal</keyword>
<keyword evidence="10" id="KW-0573">Peptidoglycan synthesis</keyword>
<evidence type="ECO:0000256" key="7">
    <source>
        <dbReference type="ARBA" id="ARBA00022729"/>
    </source>
</evidence>
<dbReference type="SMART" id="SM00936">
    <property type="entry name" value="PBP5_C"/>
    <property type="match status" value="1"/>
</dbReference>
<dbReference type="PANTHER" id="PTHR21581:SF6">
    <property type="entry name" value="TRAFFICKING PROTEIN PARTICLE COMPLEX SUBUNIT 12"/>
    <property type="match status" value="1"/>
</dbReference>
<keyword evidence="11" id="KW-0961">Cell wall biogenesis/degradation</keyword>
<dbReference type="InterPro" id="IPR001967">
    <property type="entry name" value="Peptidase_S11_N"/>
</dbReference>
<evidence type="ECO:0000256" key="8">
    <source>
        <dbReference type="ARBA" id="ARBA00022801"/>
    </source>
</evidence>
<evidence type="ECO:0000256" key="3">
    <source>
        <dbReference type="ARBA" id="ARBA00007164"/>
    </source>
</evidence>
<keyword evidence="9" id="KW-0133">Cell shape</keyword>
<dbReference type="SUPFAM" id="SSF56601">
    <property type="entry name" value="beta-lactamase/transpeptidase-like"/>
    <property type="match status" value="1"/>
</dbReference>
<dbReference type="InterPro" id="IPR012338">
    <property type="entry name" value="Beta-lactam/transpept-like"/>
</dbReference>
<accession>A0ABU0CSQ3</accession>
<dbReference type="GO" id="GO:0009002">
    <property type="term" value="F:serine-type D-Ala-D-Ala carboxypeptidase activity"/>
    <property type="evidence" value="ECO:0007669"/>
    <property type="project" value="UniProtKB-EC"/>
</dbReference>
<keyword evidence="6" id="KW-0645">Protease</keyword>
<evidence type="ECO:0000256" key="1">
    <source>
        <dbReference type="ARBA" id="ARBA00003217"/>
    </source>
</evidence>
<gene>
    <name evidence="16" type="ORF">J2S00_001948</name>
</gene>